<protein>
    <recommendedName>
        <fullName evidence="5 6">Diaminopimelate decarboxylase</fullName>
        <shortName evidence="5">DAP decarboxylase</shortName>
        <shortName evidence="5">DAPDC</shortName>
        <ecNumber evidence="5 6">4.1.1.20</ecNumber>
    </recommendedName>
</protein>
<keyword evidence="4 5" id="KW-0456">Lyase</keyword>
<keyword evidence="5" id="KW-0028">Amino-acid biosynthesis</keyword>
<name>A0A833H0T4_9LEPT</name>
<feature type="modified residue" description="N6-(pyridoxal phosphate)lysine" evidence="5 7">
    <location>
        <position position="61"/>
    </location>
</feature>
<dbReference type="FunFam" id="3.20.20.10:FF:000003">
    <property type="entry name" value="Diaminopimelate decarboxylase"/>
    <property type="match status" value="1"/>
</dbReference>
<evidence type="ECO:0000256" key="7">
    <source>
        <dbReference type="PIRSR" id="PIRSR600183-50"/>
    </source>
</evidence>
<dbReference type="PROSITE" id="PS00878">
    <property type="entry name" value="ODR_DC_2_1"/>
    <property type="match status" value="1"/>
</dbReference>
<dbReference type="NCBIfam" id="TIGR01048">
    <property type="entry name" value="lysA"/>
    <property type="match status" value="1"/>
</dbReference>
<feature type="binding site" evidence="5">
    <location>
        <position position="240"/>
    </location>
    <ligand>
        <name>pyridoxal 5'-phosphate</name>
        <dbReference type="ChEBI" id="CHEBI:597326"/>
    </ligand>
</feature>
<dbReference type="PANTHER" id="PTHR43727:SF2">
    <property type="entry name" value="GROUP IV DECARBOXYLASE"/>
    <property type="match status" value="1"/>
</dbReference>
<feature type="domain" description="Orn/DAP/Arg decarboxylase 2 C-terminal" evidence="9">
    <location>
        <begin position="31"/>
        <end position="374"/>
    </location>
</feature>
<dbReference type="InterPro" id="IPR000183">
    <property type="entry name" value="Orn/DAP/Arg_de-COase"/>
</dbReference>
<evidence type="ECO:0000256" key="4">
    <source>
        <dbReference type="ARBA" id="ARBA00023239"/>
    </source>
</evidence>
<dbReference type="EMBL" id="WBUI01000011">
    <property type="protein sequence ID" value="KAB2931992.1"/>
    <property type="molecule type" value="Genomic_DNA"/>
</dbReference>
<comment type="similarity">
    <text evidence="5">Belongs to the Orn/Lys/Arg decarboxylase class-II family. LysA subfamily.</text>
</comment>
<comment type="pathway">
    <text evidence="5 8">Amino-acid biosynthesis; L-lysine biosynthesis via DAP pathway; L-lysine from DL-2,6-diaminopimelate: step 1/1.</text>
</comment>
<dbReference type="InterPro" id="IPR009006">
    <property type="entry name" value="Ala_racemase/Decarboxylase_C"/>
</dbReference>
<feature type="binding site" evidence="5">
    <location>
        <position position="376"/>
    </location>
    <ligand>
        <name>substrate</name>
    </ligand>
</feature>
<dbReference type="PRINTS" id="PR01179">
    <property type="entry name" value="ODADCRBXLASE"/>
</dbReference>
<keyword evidence="2 5" id="KW-0210">Decarboxylase</keyword>
<dbReference type="InterPro" id="IPR029066">
    <property type="entry name" value="PLP-binding_barrel"/>
</dbReference>
<dbReference type="Pfam" id="PF00278">
    <property type="entry name" value="Orn_DAP_Arg_deC"/>
    <property type="match status" value="1"/>
</dbReference>
<comment type="caution">
    <text evidence="11">The sequence shown here is derived from an EMBL/GenBank/DDBJ whole genome shotgun (WGS) entry which is preliminary data.</text>
</comment>
<feature type="binding site" evidence="5">
    <location>
        <position position="313"/>
    </location>
    <ligand>
        <name>substrate</name>
    </ligand>
</feature>
<feature type="binding site" evidence="5">
    <location>
        <position position="348"/>
    </location>
    <ligand>
        <name>substrate</name>
    </ligand>
</feature>
<accession>A0A833H0T4</accession>
<feature type="active site" description="Proton donor" evidence="7">
    <location>
        <position position="347"/>
    </location>
</feature>
<dbReference type="InterPro" id="IPR002986">
    <property type="entry name" value="DAP_deCOOHase_LysA"/>
</dbReference>
<dbReference type="CDD" id="cd06828">
    <property type="entry name" value="PLPDE_III_DapDC"/>
    <property type="match status" value="1"/>
</dbReference>
<evidence type="ECO:0000256" key="2">
    <source>
        <dbReference type="ARBA" id="ARBA00022793"/>
    </source>
</evidence>
<proteinExistence type="inferred from homology"/>
<comment type="function">
    <text evidence="5">Specifically catalyzes the decarboxylation of meso-diaminopimelate (meso-DAP) to L-lysine.</text>
</comment>
<evidence type="ECO:0000259" key="9">
    <source>
        <dbReference type="Pfam" id="PF00278"/>
    </source>
</evidence>
<dbReference type="InterPro" id="IPR022653">
    <property type="entry name" value="De-COase2_pyr-phos_BS"/>
</dbReference>
<dbReference type="InterPro" id="IPR022643">
    <property type="entry name" value="De-COase2_C"/>
</dbReference>
<feature type="binding site" evidence="5">
    <location>
        <begin position="274"/>
        <end position="277"/>
    </location>
    <ligand>
        <name>pyridoxal 5'-phosphate</name>
        <dbReference type="ChEBI" id="CHEBI:597326"/>
    </ligand>
</feature>
<dbReference type="GO" id="GO:0008836">
    <property type="term" value="F:diaminopimelate decarboxylase activity"/>
    <property type="evidence" value="ECO:0007669"/>
    <property type="project" value="UniProtKB-UniRule"/>
</dbReference>
<organism evidence="11 12">
    <name type="scientific">Leptonema illini</name>
    <dbReference type="NCBI Taxonomy" id="183"/>
    <lineage>
        <taxon>Bacteria</taxon>
        <taxon>Pseudomonadati</taxon>
        <taxon>Spirochaetota</taxon>
        <taxon>Spirochaetia</taxon>
        <taxon>Leptospirales</taxon>
        <taxon>Leptospiraceae</taxon>
        <taxon>Leptonema</taxon>
    </lineage>
</organism>
<dbReference type="GO" id="GO:0030170">
    <property type="term" value="F:pyridoxal phosphate binding"/>
    <property type="evidence" value="ECO:0007669"/>
    <property type="project" value="UniProtKB-UniRule"/>
</dbReference>
<dbReference type="AlphaFoldDB" id="A0A833H0T4"/>
<evidence type="ECO:0000256" key="5">
    <source>
        <dbReference type="HAMAP-Rule" id="MF_02120"/>
    </source>
</evidence>
<dbReference type="Pfam" id="PF02784">
    <property type="entry name" value="Orn_Arg_deC_N"/>
    <property type="match status" value="1"/>
</dbReference>
<keyword evidence="5 8" id="KW-0457">Lysine biosynthesis</keyword>
<dbReference type="Gene3D" id="2.40.37.10">
    <property type="entry name" value="Lyase, Ornithine Decarboxylase, Chain A, domain 1"/>
    <property type="match status" value="1"/>
</dbReference>
<feature type="binding site" evidence="5">
    <location>
        <position position="376"/>
    </location>
    <ligand>
        <name>pyridoxal 5'-phosphate</name>
        <dbReference type="ChEBI" id="CHEBI:597326"/>
    </ligand>
</feature>
<dbReference type="PANTHER" id="PTHR43727">
    <property type="entry name" value="DIAMINOPIMELATE DECARBOXYLASE"/>
    <property type="match status" value="1"/>
</dbReference>
<comment type="cofactor">
    <cofactor evidence="1 5 7 8">
        <name>pyridoxal 5'-phosphate</name>
        <dbReference type="ChEBI" id="CHEBI:597326"/>
    </cofactor>
</comment>
<evidence type="ECO:0000259" key="10">
    <source>
        <dbReference type="Pfam" id="PF02784"/>
    </source>
</evidence>
<sequence>MLPGFEYLNGDLHFDGQSVSKLAAQFKTPLYVYSERLIQERYESYVRGAAGRRVQICFAVKANSNLSVLRLLAGLGAGADIVSGGELYRCQKAGMPSSKIVFSGVGKTDDEIEAALQAQIMLFSVESAEELNRLSALAARSGQRAPVSLRMNPDVDAKTHPYISTGLKANKFGIPYTEFDAMIDHAQTLPGIELSGFGYHIGSQLTDVSGFEEAALRGKELARRFLEKMGKLPFLDAGGGLGIRYKGEAPPEPEQYVRRILSILDFPETTILFEPGRSIVGSAGALLTTILFRKENEEKTFYICDAAMNDLIRPALYSAYHEILPAREDRVSDRNPLRRGDLVGPVCETGDFLARDRDLPHFEQSDIAALATTGAYGFVMASNYNSRPRPAEVIIADGKPVLIRRRETLDGLISAELDLS</sequence>
<dbReference type="Proteomes" id="UP000460298">
    <property type="component" value="Unassembled WGS sequence"/>
</dbReference>
<feature type="domain" description="Orn/DAP/Arg decarboxylase 2 N-terminal" evidence="10">
    <location>
        <begin position="38"/>
        <end position="280"/>
    </location>
</feature>
<feature type="binding site" evidence="5">
    <location>
        <position position="317"/>
    </location>
    <ligand>
        <name>substrate</name>
    </ligand>
</feature>
<dbReference type="SUPFAM" id="SSF50621">
    <property type="entry name" value="Alanine racemase C-terminal domain-like"/>
    <property type="match status" value="1"/>
</dbReference>
<evidence type="ECO:0000256" key="1">
    <source>
        <dbReference type="ARBA" id="ARBA00001933"/>
    </source>
</evidence>
<dbReference type="Gene3D" id="3.20.20.10">
    <property type="entry name" value="Alanine racemase"/>
    <property type="match status" value="1"/>
</dbReference>
<evidence type="ECO:0000256" key="6">
    <source>
        <dbReference type="NCBIfam" id="TIGR01048"/>
    </source>
</evidence>
<evidence type="ECO:0000313" key="11">
    <source>
        <dbReference type="EMBL" id="KAB2931992.1"/>
    </source>
</evidence>
<feature type="binding site" evidence="5">
    <location>
        <position position="277"/>
    </location>
    <ligand>
        <name>substrate</name>
    </ligand>
</feature>
<keyword evidence="3 5" id="KW-0663">Pyridoxal phosphate</keyword>
<evidence type="ECO:0000256" key="3">
    <source>
        <dbReference type="ARBA" id="ARBA00022898"/>
    </source>
</evidence>
<dbReference type="GO" id="GO:0009089">
    <property type="term" value="P:lysine biosynthetic process via diaminopimelate"/>
    <property type="evidence" value="ECO:0007669"/>
    <property type="project" value="UniProtKB-UniRule"/>
</dbReference>
<dbReference type="HAMAP" id="MF_02120">
    <property type="entry name" value="LysA"/>
    <property type="match status" value="1"/>
</dbReference>
<dbReference type="EC" id="4.1.1.20" evidence="5 6"/>
<dbReference type="InterPro" id="IPR022644">
    <property type="entry name" value="De-COase2_N"/>
</dbReference>
<comment type="subunit">
    <text evidence="5">Homodimer.</text>
</comment>
<evidence type="ECO:0000256" key="8">
    <source>
        <dbReference type="RuleBase" id="RU003738"/>
    </source>
</evidence>
<comment type="catalytic activity">
    <reaction evidence="5 8">
        <text>meso-2,6-diaminopimelate + H(+) = L-lysine + CO2</text>
        <dbReference type="Rhea" id="RHEA:15101"/>
        <dbReference type="ChEBI" id="CHEBI:15378"/>
        <dbReference type="ChEBI" id="CHEBI:16526"/>
        <dbReference type="ChEBI" id="CHEBI:32551"/>
        <dbReference type="ChEBI" id="CHEBI:57791"/>
        <dbReference type="EC" id="4.1.1.20"/>
    </reaction>
</comment>
<dbReference type="UniPathway" id="UPA00034">
    <property type="reaction ID" value="UER00027"/>
</dbReference>
<gene>
    <name evidence="5 11" type="primary">lysA</name>
    <name evidence="11" type="ORF">F9K24_11960</name>
</gene>
<evidence type="ECO:0000313" key="12">
    <source>
        <dbReference type="Proteomes" id="UP000460298"/>
    </source>
</evidence>
<dbReference type="PRINTS" id="PR01181">
    <property type="entry name" value="DAPDCRBXLASE"/>
</dbReference>
<dbReference type="SUPFAM" id="SSF51419">
    <property type="entry name" value="PLP-binding barrel"/>
    <property type="match status" value="1"/>
</dbReference>
<reference evidence="11 12" key="1">
    <citation type="submission" date="2019-10" db="EMBL/GenBank/DDBJ databases">
        <title>Extracellular Electron Transfer in a Candidatus Methanoperedens spp. Enrichment Culture.</title>
        <authorList>
            <person name="Berger S."/>
            <person name="Rangel Shaw D."/>
            <person name="Berben T."/>
            <person name="In 'T Zandt M."/>
            <person name="Frank J."/>
            <person name="Reimann J."/>
            <person name="Jetten M.S.M."/>
            <person name="Welte C.U."/>
        </authorList>
    </citation>
    <scope>NUCLEOTIDE SEQUENCE [LARGE SCALE GENOMIC DNA]</scope>
    <source>
        <strain evidence="11">SB12</strain>
    </source>
</reference>